<evidence type="ECO:0000256" key="1">
    <source>
        <dbReference type="SAM" id="Phobius"/>
    </source>
</evidence>
<reference evidence="3" key="2">
    <citation type="journal article" date="2021" name="PeerJ">
        <title>Extensive microbial diversity within the chicken gut microbiome revealed by metagenomics and culture.</title>
        <authorList>
            <person name="Gilroy R."/>
            <person name="Ravi A."/>
            <person name="Getino M."/>
            <person name="Pursley I."/>
            <person name="Horton D.L."/>
            <person name="Alikhan N.F."/>
            <person name="Baker D."/>
            <person name="Gharbi K."/>
            <person name="Hall N."/>
            <person name="Watson M."/>
            <person name="Adriaenssens E.M."/>
            <person name="Foster-Nyarko E."/>
            <person name="Jarju S."/>
            <person name="Secka A."/>
            <person name="Antonio M."/>
            <person name="Oren A."/>
            <person name="Chaudhuri R.R."/>
            <person name="La Ragione R."/>
            <person name="Hildebrand F."/>
            <person name="Pallen M.J."/>
        </authorList>
    </citation>
    <scope>NUCLEOTIDE SEQUENCE</scope>
    <source>
        <strain evidence="3">10669</strain>
    </source>
</reference>
<reference evidence="3" key="1">
    <citation type="submission" date="2020-10" db="EMBL/GenBank/DDBJ databases">
        <authorList>
            <person name="Gilroy R."/>
        </authorList>
    </citation>
    <scope>NUCLEOTIDE SEQUENCE</scope>
    <source>
        <strain evidence="3">10669</strain>
    </source>
</reference>
<dbReference type="NCBIfam" id="TIGR02595">
    <property type="entry name" value="PEP_CTERM"/>
    <property type="match status" value="1"/>
</dbReference>
<protein>
    <submittedName>
        <fullName evidence="3">PEP-CTERM sorting domain-containing protein</fullName>
    </submittedName>
</protein>
<evidence type="ECO:0000313" key="4">
    <source>
        <dbReference type="Proteomes" id="UP000886812"/>
    </source>
</evidence>
<dbReference type="EMBL" id="DVOG01000095">
    <property type="protein sequence ID" value="HIV04256.1"/>
    <property type="molecule type" value="Genomic_DNA"/>
</dbReference>
<dbReference type="InterPro" id="IPR013424">
    <property type="entry name" value="Ice-binding_C"/>
</dbReference>
<proteinExistence type="predicted"/>
<keyword evidence="1" id="KW-0472">Membrane</keyword>
<feature type="transmembrane region" description="Helical" evidence="1">
    <location>
        <begin position="201"/>
        <end position="218"/>
    </location>
</feature>
<evidence type="ECO:0000259" key="2">
    <source>
        <dbReference type="Pfam" id="PF07589"/>
    </source>
</evidence>
<feature type="non-terminal residue" evidence="3">
    <location>
        <position position="1"/>
    </location>
</feature>
<keyword evidence="1" id="KW-0812">Transmembrane</keyword>
<comment type="caution">
    <text evidence="3">The sequence shown here is derived from an EMBL/GenBank/DDBJ whole genome shotgun (WGS) entry which is preliminary data.</text>
</comment>
<evidence type="ECO:0000313" key="3">
    <source>
        <dbReference type="EMBL" id="HIV04256.1"/>
    </source>
</evidence>
<feature type="domain" description="Ice-binding protein C-terminal" evidence="2">
    <location>
        <begin position="197"/>
        <end position="221"/>
    </location>
</feature>
<keyword evidence="1" id="KW-1133">Transmembrane helix</keyword>
<gene>
    <name evidence="3" type="ORF">IAC75_03790</name>
</gene>
<accession>A0A9D1T213</accession>
<dbReference type="AlphaFoldDB" id="A0A9D1T213"/>
<organism evidence="3 4">
    <name type="scientific">Candidatus Spyradosoma merdigallinarum</name>
    <dbReference type="NCBI Taxonomy" id="2840950"/>
    <lineage>
        <taxon>Bacteria</taxon>
        <taxon>Pseudomonadati</taxon>
        <taxon>Verrucomicrobiota</taxon>
        <taxon>Opitutia</taxon>
        <taxon>Opitutia incertae sedis</taxon>
        <taxon>Candidatus Spyradosoma</taxon>
    </lineage>
</organism>
<dbReference type="Pfam" id="PF07589">
    <property type="entry name" value="PEP-CTERM"/>
    <property type="match status" value="1"/>
</dbReference>
<name>A0A9D1T213_9BACT</name>
<sequence length="223" mass="22845">TVTFAPQNNPGTDRPLWNSNGTDGYYVGTTLDTGDAWFSGFTWGEMTGASQIMNQGQNPLNHGAIIPYDGSASTPSGYGIMFTLTAAQDLTISSVTFSFVGARNGGSFDNGAVDNYSTTISLSSGGETESVTQDIHGTTLAQVDGTGDLPVGNIVTLDFDTITVGAGETVSFTLGVTHASGSVLSTGLKSIAFTTAAVPEPSAFGLLAGVGALALVASRRRRK</sequence>
<dbReference type="Proteomes" id="UP000886812">
    <property type="component" value="Unassembled WGS sequence"/>
</dbReference>